<dbReference type="Pfam" id="PF05036">
    <property type="entry name" value="SPOR"/>
    <property type="match status" value="1"/>
</dbReference>
<organism evidence="2 3">
    <name type="scientific">Litorilituus sediminis</name>
    <dbReference type="NCBI Taxonomy" id="718192"/>
    <lineage>
        <taxon>Bacteria</taxon>
        <taxon>Pseudomonadati</taxon>
        <taxon>Pseudomonadota</taxon>
        <taxon>Gammaproteobacteria</taxon>
        <taxon>Alteromonadales</taxon>
        <taxon>Colwelliaceae</taxon>
        <taxon>Litorilituus</taxon>
    </lineage>
</organism>
<gene>
    <name evidence="2" type="ORF">EMK97_09130</name>
</gene>
<evidence type="ECO:0000259" key="1">
    <source>
        <dbReference type="PROSITE" id="PS51724"/>
    </source>
</evidence>
<dbReference type="GO" id="GO:0042834">
    <property type="term" value="F:peptidoglycan binding"/>
    <property type="evidence" value="ECO:0007669"/>
    <property type="project" value="InterPro"/>
</dbReference>
<evidence type="ECO:0000313" key="3">
    <source>
        <dbReference type="Proteomes" id="UP000290244"/>
    </source>
</evidence>
<sequence>MIEELSMTALAPSIDKPNEKNIQTKVTAISVTARIDYVLKFSKQLVLAVDDNAQSYSAVASQYLSTLGQSPEKSEQALNVAFVSASTKLNDIQMRCRIIEQLFANTLFDPEQSLAVSIIKLANQQQQDITIVLDHAQALSLQLKYELSQLVAISSKAKLAINVVLFASQDAVRDIVTNKELFKGKLTIVDANSGQIIKASQQQFPDNSKLISPATLYKISLAVLALLLFTALSYFAISQYEEFSLANLPDKAIELGSEAKPAAQEKMQVSNVEQQELTVAELSESVDIAVAVADESASVHNDMSKAELESPIEQASNEEIVSAIVAGALQVETAEVISADTSDVLQALTHSELTSKVVASESHDLDANYYLDTGNGYTVQIAGFAKLELWQKFIDEHKELALYSYKRKFADSQMIVVTTEVFATKTEASQALSSLPEQIKSRGPWIKANSAIVGEINTFKQ</sequence>
<dbReference type="KEGG" id="lsd:EMK97_09130"/>
<dbReference type="EMBL" id="CP034759">
    <property type="protein sequence ID" value="QBG35866.1"/>
    <property type="molecule type" value="Genomic_DNA"/>
</dbReference>
<keyword evidence="3" id="KW-1185">Reference proteome</keyword>
<dbReference type="Gene3D" id="3.30.70.1070">
    <property type="entry name" value="Sporulation related repeat"/>
    <property type="match status" value="1"/>
</dbReference>
<name>A0A4P6P318_9GAMM</name>
<dbReference type="InterPro" id="IPR007730">
    <property type="entry name" value="SPOR-like_dom"/>
</dbReference>
<dbReference type="OrthoDB" id="6221244at2"/>
<dbReference type="Proteomes" id="UP000290244">
    <property type="component" value="Chromosome"/>
</dbReference>
<protein>
    <recommendedName>
        <fullName evidence="1">SPOR domain-containing protein</fullName>
    </recommendedName>
</protein>
<feature type="domain" description="SPOR" evidence="1">
    <location>
        <begin position="371"/>
        <end position="448"/>
    </location>
</feature>
<dbReference type="PROSITE" id="PS51724">
    <property type="entry name" value="SPOR"/>
    <property type="match status" value="1"/>
</dbReference>
<proteinExistence type="predicted"/>
<accession>A0A4P6P318</accession>
<dbReference type="AlphaFoldDB" id="A0A4P6P318"/>
<evidence type="ECO:0000313" key="2">
    <source>
        <dbReference type="EMBL" id="QBG35866.1"/>
    </source>
</evidence>
<reference evidence="2 3" key="1">
    <citation type="submission" date="2018-12" db="EMBL/GenBank/DDBJ databases">
        <title>Complete genome of Litorilituus sediminis.</title>
        <authorList>
            <person name="Liu A."/>
            <person name="Rong J."/>
        </authorList>
    </citation>
    <scope>NUCLEOTIDE SEQUENCE [LARGE SCALE GENOMIC DNA]</scope>
    <source>
        <strain evidence="2 3">JCM 17549</strain>
    </source>
</reference>
<dbReference type="InterPro" id="IPR036680">
    <property type="entry name" value="SPOR-like_sf"/>
</dbReference>